<dbReference type="InterPro" id="IPR000276">
    <property type="entry name" value="GPCR_Rhodpsn"/>
</dbReference>
<feature type="transmembrane region" description="Helical" evidence="14">
    <location>
        <begin position="273"/>
        <end position="292"/>
    </location>
</feature>
<dbReference type="EMBL" id="DYDO01000003">
    <property type="protein sequence ID" value="DBA29528.1"/>
    <property type="molecule type" value="Genomic_DNA"/>
</dbReference>
<keyword evidence="5 14" id="KW-0552">Olfaction</keyword>
<feature type="transmembrane region" description="Helical" evidence="14">
    <location>
        <begin position="98"/>
        <end position="120"/>
    </location>
</feature>
<evidence type="ECO:0000313" key="16">
    <source>
        <dbReference type="EMBL" id="DBA29528.1"/>
    </source>
</evidence>
<keyword evidence="10 13" id="KW-0675">Receptor</keyword>
<evidence type="ECO:0000256" key="5">
    <source>
        <dbReference type="ARBA" id="ARBA00022725"/>
    </source>
</evidence>
<feature type="transmembrane region" description="Helical" evidence="14">
    <location>
        <begin position="238"/>
        <end position="261"/>
    </location>
</feature>
<accession>A0AAV3B3Z2</accession>
<keyword evidence="17" id="KW-1185">Reference proteome</keyword>
<dbReference type="PANTHER" id="PTHR24242">
    <property type="entry name" value="G-PROTEIN COUPLED RECEPTOR"/>
    <property type="match status" value="1"/>
</dbReference>
<evidence type="ECO:0000256" key="9">
    <source>
        <dbReference type="ARBA" id="ARBA00023157"/>
    </source>
</evidence>
<evidence type="ECO:0000256" key="4">
    <source>
        <dbReference type="ARBA" id="ARBA00022692"/>
    </source>
</evidence>
<keyword evidence="4 13" id="KW-0812">Transmembrane</keyword>
<sequence>MNDFNQSLVAEFVLIGFKSFHSFRVVLFSSLLFVYIVIFYGNIFIVGLVKAVSHLHTPMYIFLSNLSISDVLLTSDIVPNMLQILWTERGNITHSSCIVQYYLFGSLSAFECLLLTVMSYDRYLAICKPLRYSSIMTTELCRNLIVSSWMVGFFPTFPVAVSLSNLHFCHRNTIDHFFCDLVPFLDLACSDVSTAKLLAFSFSFLITFFPFFFVLVSYGYIIYTILRIKSEKGRQKAFSTCSSHLAVVSLYYGTLFIMYGVPSQKQSMNMNKMLSLLYTIVTPFLNPVIYCLKNQEIGRAIVNILKKITNGL</sequence>
<feature type="transmembrane region" description="Helical" evidence="14">
    <location>
        <begin position="60"/>
        <end position="78"/>
    </location>
</feature>
<keyword evidence="6 14" id="KW-1133">Transmembrane helix</keyword>
<evidence type="ECO:0000256" key="3">
    <source>
        <dbReference type="ARBA" id="ARBA00022606"/>
    </source>
</evidence>
<feature type="transmembrane region" description="Helical" evidence="14">
    <location>
        <begin position="25"/>
        <end position="48"/>
    </location>
</feature>
<dbReference type="Gene3D" id="1.20.1070.10">
    <property type="entry name" value="Rhodopsin 7-helix transmembrane proteins"/>
    <property type="match status" value="1"/>
</dbReference>
<evidence type="ECO:0000256" key="12">
    <source>
        <dbReference type="ARBA" id="ARBA00023224"/>
    </source>
</evidence>
<dbReference type="GO" id="GO:0004930">
    <property type="term" value="F:G protein-coupled receptor activity"/>
    <property type="evidence" value="ECO:0007669"/>
    <property type="project" value="UniProtKB-KW"/>
</dbReference>
<keyword evidence="8 14" id="KW-0472">Membrane</keyword>
<keyword evidence="2 14" id="KW-1003">Cell membrane</keyword>
<dbReference type="PANTHER" id="PTHR24242:SF253">
    <property type="entry name" value="OLFACTORY RECEPTOR-RELATED"/>
    <property type="match status" value="1"/>
</dbReference>
<protein>
    <recommendedName>
        <fullName evidence="14">Olfactory receptor</fullName>
    </recommendedName>
</protein>
<feature type="transmembrane region" description="Helical" evidence="14">
    <location>
        <begin position="202"/>
        <end position="226"/>
    </location>
</feature>
<organism evidence="16 17">
    <name type="scientific">Pyxicephalus adspersus</name>
    <name type="common">African bullfrog</name>
    <dbReference type="NCBI Taxonomy" id="30357"/>
    <lineage>
        <taxon>Eukaryota</taxon>
        <taxon>Metazoa</taxon>
        <taxon>Chordata</taxon>
        <taxon>Craniata</taxon>
        <taxon>Vertebrata</taxon>
        <taxon>Euteleostomi</taxon>
        <taxon>Amphibia</taxon>
        <taxon>Batrachia</taxon>
        <taxon>Anura</taxon>
        <taxon>Neobatrachia</taxon>
        <taxon>Ranoidea</taxon>
        <taxon>Pyxicephalidae</taxon>
        <taxon>Pyxicephalinae</taxon>
        <taxon>Pyxicephalus</taxon>
    </lineage>
</organism>
<name>A0AAV3B3Z2_PYXAD</name>
<evidence type="ECO:0000256" key="7">
    <source>
        <dbReference type="ARBA" id="ARBA00023040"/>
    </source>
</evidence>
<keyword evidence="9" id="KW-1015">Disulfide bond</keyword>
<dbReference type="Proteomes" id="UP001181693">
    <property type="component" value="Unassembled WGS sequence"/>
</dbReference>
<evidence type="ECO:0000256" key="2">
    <source>
        <dbReference type="ARBA" id="ARBA00022475"/>
    </source>
</evidence>
<evidence type="ECO:0000256" key="10">
    <source>
        <dbReference type="ARBA" id="ARBA00023170"/>
    </source>
</evidence>
<dbReference type="InterPro" id="IPR050939">
    <property type="entry name" value="Olfactory_GPCR1"/>
</dbReference>
<feature type="transmembrane region" description="Helical" evidence="14">
    <location>
        <begin position="140"/>
        <end position="161"/>
    </location>
</feature>
<dbReference type="FunFam" id="1.20.1070.10:FF:000010">
    <property type="entry name" value="Olfactory receptor"/>
    <property type="match status" value="1"/>
</dbReference>
<evidence type="ECO:0000256" key="8">
    <source>
        <dbReference type="ARBA" id="ARBA00023136"/>
    </source>
</evidence>
<dbReference type="GO" id="GO:0005886">
    <property type="term" value="C:plasma membrane"/>
    <property type="evidence" value="ECO:0007669"/>
    <property type="project" value="UniProtKB-SubCell"/>
</dbReference>
<keyword evidence="12 13" id="KW-0807">Transducer</keyword>
<keyword evidence="11" id="KW-0325">Glycoprotein</keyword>
<evidence type="ECO:0000256" key="11">
    <source>
        <dbReference type="ARBA" id="ARBA00023180"/>
    </source>
</evidence>
<evidence type="ECO:0000313" key="17">
    <source>
        <dbReference type="Proteomes" id="UP001181693"/>
    </source>
</evidence>
<gene>
    <name evidence="16" type="ORF">GDO54_009751</name>
</gene>
<feature type="domain" description="G-protein coupled receptors family 1 profile" evidence="15">
    <location>
        <begin position="41"/>
        <end position="290"/>
    </location>
</feature>
<proteinExistence type="inferred from homology"/>
<evidence type="ECO:0000256" key="14">
    <source>
        <dbReference type="RuleBase" id="RU363047"/>
    </source>
</evidence>
<dbReference type="PRINTS" id="PR00245">
    <property type="entry name" value="OLFACTORYR"/>
</dbReference>
<dbReference type="GO" id="GO:0004984">
    <property type="term" value="F:olfactory receptor activity"/>
    <property type="evidence" value="ECO:0007669"/>
    <property type="project" value="InterPro"/>
</dbReference>
<dbReference type="PRINTS" id="PR00237">
    <property type="entry name" value="GPCRRHODOPSN"/>
</dbReference>
<evidence type="ECO:0000256" key="1">
    <source>
        <dbReference type="ARBA" id="ARBA00004651"/>
    </source>
</evidence>
<evidence type="ECO:0000256" key="13">
    <source>
        <dbReference type="RuleBase" id="RU000688"/>
    </source>
</evidence>
<comment type="similarity">
    <text evidence="13">Belongs to the G-protein coupled receptor 1 family.</text>
</comment>
<dbReference type="AlphaFoldDB" id="A0AAV3B3Z2"/>
<keyword evidence="7 13" id="KW-0297">G-protein coupled receptor</keyword>
<evidence type="ECO:0000256" key="6">
    <source>
        <dbReference type="ARBA" id="ARBA00022989"/>
    </source>
</evidence>
<keyword evidence="3 14" id="KW-0716">Sensory transduction</keyword>
<dbReference type="PROSITE" id="PS50262">
    <property type="entry name" value="G_PROTEIN_RECEP_F1_2"/>
    <property type="match status" value="1"/>
</dbReference>
<comment type="subcellular location">
    <subcellularLocation>
        <location evidence="1 14">Cell membrane</location>
        <topology evidence="1 14">Multi-pass membrane protein</topology>
    </subcellularLocation>
</comment>
<dbReference type="InterPro" id="IPR000725">
    <property type="entry name" value="Olfact_rcpt"/>
</dbReference>
<reference evidence="16" key="1">
    <citation type="thesis" date="2020" institute="ProQuest LLC" country="789 East Eisenhower Parkway, Ann Arbor, MI, USA">
        <title>Comparative Genomics and Chromosome Evolution.</title>
        <authorList>
            <person name="Mudd A.B."/>
        </authorList>
    </citation>
    <scope>NUCLEOTIDE SEQUENCE</scope>
    <source>
        <strain evidence="16">1538</strain>
        <tissue evidence="16">Blood</tissue>
    </source>
</reference>
<comment type="caution">
    <text evidence="16">The sequence shown here is derived from an EMBL/GenBank/DDBJ whole genome shotgun (WGS) entry which is preliminary data.</text>
</comment>
<dbReference type="SUPFAM" id="SSF81321">
    <property type="entry name" value="Family A G protein-coupled receptor-like"/>
    <property type="match status" value="1"/>
</dbReference>
<dbReference type="Pfam" id="PF13853">
    <property type="entry name" value="7tm_4"/>
    <property type="match status" value="1"/>
</dbReference>
<evidence type="ECO:0000259" key="15">
    <source>
        <dbReference type="PROSITE" id="PS50262"/>
    </source>
</evidence>
<dbReference type="InterPro" id="IPR017452">
    <property type="entry name" value="GPCR_Rhodpsn_7TM"/>
</dbReference>
<dbReference type="PROSITE" id="PS00237">
    <property type="entry name" value="G_PROTEIN_RECEP_F1_1"/>
    <property type="match status" value="1"/>
</dbReference>